<dbReference type="Pfam" id="PF13229">
    <property type="entry name" value="Beta_helix"/>
    <property type="match status" value="1"/>
</dbReference>
<dbReference type="EMBL" id="MTBO01000017">
    <property type="protein sequence ID" value="OSI16220.1"/>
    <property type="molecule type" value="Genomic_DNA"/>
</dbReference>
<name>A0A1X3D8I8_9NEIS</name>
<dbReference type="InterPro" id="IPR039448">
    <property type="entry name" value="Beta_helix"/>
</dbReference>
<organism evidence="3 4">
    <name type="scientific">Neisseria dentiae</name>
    <dbReference type="NCBI Taxonomy" id="194197"/>
    <lineage>
        <taxon>Bacteria</taxon>
        <taxon>Pseudomonadati</taxon>
        <taxon>Pseudomonadota</taxon>
        <taxon>Betaproteobacteria</taxon>
        <taxon>Neisseriales</taxon>
        <taxon>Neisseriaceae</taxon>
        <taxon>Neisseria</taxon>
    </lineage>
</organism>
<protein>
    <recommendedName>
        <fullName evidence="2">Right handed beta helix domain-containing protein</fullName>
    </recommendedName>
</protein>
<dbReference type="InterPro" id="IPR012334">
    <property type="entry name" value="Pectin_lyas_fold"/>
</dbReference>
<accession>A0A1X3D8I8</accession>
<evidence type="ECO:0000313" key="3">
    <source>
        <dbReference type="EMBL" id="OSI16220.1"/>
    </source>
</evidence>
<dbReference type="Proteomes" id="UP000193118">
    <property type="component" value="Unassembled WGS sequence"/>
</dbReference>
<evidence type="ECO:0000259" key="2">
    <source>
        <dbReference type="Pfam" id="PF13229"/>
    </source>
</evidence>
<feature type="compositionally biased region" description="Low complexity" evidence="1">
    <location>
        <begin position="252"/>
        <end position="269"/>
    </location>
</feature>
<evidence type="ECO:0000313" key="4">
    <source>
        <dbReference type="Proteomes" id="UP000193118"/>
    </source>
</evidence>
<dbReference type="InterPro" id="IPR006626">
    <property type="entry name" value="PbH1"/>
</dbReference>
<feature type="compositionally biased region" description="Polar residues" evidence="1">
    <location>
        <begin position="270"/>
        <end position="289"/>
    </location>
</feature>
<reference evidence="4" key="1">
    <citation type="submission" date="2017-01" db="EMBL/GenBank/DDBJ databases">
        <authorList>
            <person name="Wolfgang W.J."/>
            <person name="Cole J."/>
            <person name="Wroblewski D."/>
            <person name="Mcginnis J."/>
            <person name="Musser K.A."/>
        </authorList>
    </citation>
    <scope>NUCLEOTIDE SEQUENCE [LARGE SCALE GENOMIC DNA]</scope>
    <source>
        <strain evidence="4">DSM 19151</strain>
    </source>
</reference>
<gene>
    <name evidence="3" type="ORF">BWD09_07715</name>
</gene>
<feature type="compositionally biased region" description="Low complexity" evidence="1">
    <location>
        <begin position="195"/>
        <end position="225"/>
    </location>
</feature>
<dbReference type="GeneID" id="94581317"/>
<dbReference type="SUPFAM" id="SSF51126">
    <property type="entry name" value="Pectin lyase-like"/>
    <property type="match status" value="1"/>
</dbReference>
<dbReference type="STRING" id="194197.BWD09_07715"/>
<dbReference type="AlphaFoldDB" id="A0A1X3D8I8"/>
<comment type="caution">
    <text evidence="3">The sequence shown here is derived from an EMBL/GenBank/DDBJ whole genome shotgun (WGS) entry which is preliminary data.</text>
</comment>
<keyword evidence="4" id="KW-1185">Reference proteome</keyword>
<dbReference type="RefSeq" id="WP_085366104.1">
    <property type="nucleotide sequence ID" value="NZ_CAUJPZ010000031.1"/>
</dbReference>
<feature type="compositionally biased region" description="Polar residues" evidence="1">
    <location>
        <begin position="226"/>
        <end position="245"/>
    </location>
</feature>
<feature type="region of interest" description="Disordered" evidence="1">
    <location>
        <begin position="195"/>
        <end position="349"/>
    </location>
</feature>
<dbReference type="SMART" id="SM00710">
    <property type="entry name" value="PbH1"/>
    <property type="match status" value="10"/>
</dbReference>
<sequence length="1042" mass="108925">MSNQIILTVIRPKGTSATEQAARFNVNAGSGQALHIQAAALADYQLADAATGLAPENLEFTRVGDNLHIRDKASASARPDIVIENYYAHATGNIKGLQADGSLTAYDGEIPAKPLTAEQVTVHQNNSGNGVNKLAVALGGLAGAGLLGALAGGGGGGGGSDQAPAAAATQSSTSSTTAQAAASSANTAANAKIATSSNTAAQTNAATEAAADSATSSESTAADTQNTASGSTTAPVNTPSETVSSSDKETEQTTTDSATSSESTAADTQNSASGSTTAPVNTPSETVSSSDKETEQTTADSATLSESAESDAKNTASGNTTAPVNTPSETVSTDTPAAVSDGQTATQNGYRVYEHPQYGKYIDAAEFGTDPSGQTDSLAAINAALAAAHKENAAVYLSGSLYISNQIVLNKANSGVTALFGDGMGKTTISFDKAQTGVFNSDTNEDDIRAFAGILIDGQSNKTIADLSVKYTNPDFYRTGQSYFGKVNGILVNDADNTLISKVEVSGANRAGVFFTSTQTLQKDPDSANGRTYKARLIRGEVDETYENLPLGENNRIVDSNLHHNRVAGVLLAYQKDFTADGNTMSWNGHEADGGTGYGIASMAGSYNYGITYTNNTTDHNYRKGLDVHDGDDIVIENNTSIGDRLYGIAVYNRQFTMDTVKINNNTIIADPDFRLAQDDNAGLKYFGYAGIHMQTNTQLRDLRSSDTGHFEISGNTIENLDVYQNATQTYGIEFRNHEPNMHYTLDITGNTIEGASTKYAIAVINNTKNTTLGTNGQGSGTINVVDNTIDIDRIPKGTMPVFIIEENNSGQLRGEVTVSGNSLTIREQSDGTIEGVQMIGNAETYRVTDNTFEIHGTMDKPVISLLGRAGSEIPELFVSGNDITTDLTGNLYRSWIERNTVVDVYADNNTHNGKELAEVQHIVSTPAAGYAPETAETAHVLDLGIGSDTISGTGTNQAAYKQTETAETATASESTAELSEQLSDGLPALNDLLAVTELDLSAVLGAESGAGLAVGATVTEYAQSVNIYEEQWQSEVSAYIV</sequence>
<feature type="domain" description="Right handed beta helix" evidence="2">
    <location>
        <begin position="488"/>
        <end position="698"/>
    </location>
</feature>
<dbReference type="Gene3D" id="2.160.20.10">
    <property type="entry name" value="Single-stranded right-handed beta-helix, Pectin lyase-like"/>
    <property type="match status" value="1"/>
</dbReference>
<dbReference type="OrthoDB" id="8607025at2"/>
<proteinExistence type="predicted"/>
<feature type="compositionally biased region" description="Polar residues" evidence="1">
    <location>
        <begin position="296"/>
        <end position="349"/>
    </location>
</feature>
<evidence type="ECO:0000256" key="1">
    <source>
        <dbReference type="SAM" id="MobiDB-lite"/>
    </source>
</evidence>
<dbReference type="InterPro" id="IPR011050">
    <property type="entry name" value="Pectin_lyase_fold/virulence"/>
</dbReference>